<dbReference type="RefSeq" id="WP_012830429.1">
    <property type="nucleotide sequence ID" value="NC_013440.1"/>
</dbReference>
<sequence>MNAASITELLDRVFEHAALVAQFDSAQIFEPEPGKRPMSPQQGRWYASPGGFVECVIKWPPGRVPDQADASAIEVITYGAPPAHLEQSVEDLLAQASSEKLSMYKAATYRLGATPLRVTRSQAATTGPMPDAKFSRLRAVVLDPGQEFDDATKAIELLAQERSERVVATFLASNSFYALDLLSQWGVMEARAPLDDLLGKLEQARDRMLVRVVVARRRLDAWAAATAA</sequence>
<gene>
    <name evidence="1" type="ordered locus">Hoch_5353</name>
</gene>
<dbReference type="HOGENOM" id="CLU_1213452_0_0_7"/>
<evidence type="ECO:0000313" key="1">
    <source>
        <dbReference type="EMBL" id="ACY17837.1"/>
    </source>
</evidence>
<reference evidence="1 2" key="1">
    <citation type="journal article" date="2010" name="Stand. Genomic Sci.">
        <title>Complete genome sequence of Haliangium ochraceum type strain (SMP-2).</title>
        <authorList>
            <consortium name="US DOE Joint Genome Institute (JGI-PGF)"/>
            <person name="Ivanova N."/>
            <person name="Daum C."/>
            <person name="Lang E."/>
            <person name="Abt B."/>
            <person name="Kopitz M."/>
            <person name="Saunders E."/>
            <person name="Lapidus A."/>
            <person name="Lucas S."/>
            <person name="Glavina Del Rio T."/>
            <person name="Nolan M."/>
            <person name="Tice H."/>
            <person name="Copeland A."/>
            <person name="Cheng J.F."/>
            <person name="Chen F."/>
            <person name="Bruce D."/>
            <person name="Goodwin L."/>
            <person name="Pitluck S."/>
            <person name="Mavromatis K."/>
            <person name="Pati A."/>
            <person name="Mikhailova N."/>
            <person name="Chen A."/>
            <person name="Palaniappan K."/>
            <person name="Land M."/>
            <person name="Hauser L."/>
            <person name="Chang Y.J."/>
            <person name="Jeffries C.D."/>
            <person name="Detter J.C."/>
            <person name="Brettin T."/>
            <person name="Rohde M."/>
            <person name="Goker M."/>
            <person name="Bristow J."/>
            <person name="Markowitz V."/>
            <person name="Eisen J.A."/>
            <person name="Hugenholtz P."/>
            <person name="Kyrpides N.C."/>
            <person name="Klenk H.P."/>
        </authorList>
    </citation>
    <scope>NUCLEOTIDE SEQUENCE [LARGE SCALE GENOMIC DNA]</scope>
    <source>
        <strain evidence="2">DSM 14365 / CIP 107738 / JCM 11303 / AJ 13395 / SMP-2</strain>
    </source>
</reference>
<organism evidence="1 2">
    <name type="scientific">Haliangium ochraceum (strain DSM 14365 / JCM 11303 / SMP-2)</name>
    <dbReference type="NCBI Taxonomy" id="502025"/>
    <lineage>
        <taxon>Bacteria</taxon>
        <taxon>Pseudomonadati</taxon>
        <taxon>Myxococcota</taxon>
        <taxon>Polyangia</taxon>
        <taxon>Haliangiales</taxon>
        <taxon>Kofleriaceae</taxon>
        <taxon>Haliangium</taxon>
    </lineage>
</organism>
<dbReference type="AlphaFoldDB" id="D0LYH1"/>
<name>D0LYH1_HALO1</name>
<dbReference type="eggNOG" id="ENOG5032DVU">
    <property type="taxonomic scope" value="Bacteria"/>
</dbReference>
<proteinExistence type="predicted"/>
<protein>
    <submittedName>
        <fullName evidence="1">Uncharacterized protein</fullName>
    </submittedName>
</protein>
<dbReference type="KEGG" id="hoh:Hoch_5353"/>
<accession>D0LYH1</accession>
<evidence type="ECO:0000313" key="2">
    <source>
        <dbReference type="Proteomes" id="UP000001880"/>
    </source>
</evidence>
<dbReference type="EMBL" id="CP001804">
    <property type="protein sequence ID" value="ACY17837.1"/>
    <property type="molecule type" value="Genomic_DNA"/>
</dbReference>
<dbReference type="Proteomes" id="UP000001880">
    <property type="component" value="Chromosome"/>
</dbReference>
<keyword evidence="2" id="KW-1185">Reference proteome</keyword>